<feature type="domain" description="Methyltransferase small" evidence="4">
    <location>
        <begin position="78"/>
        <end position="155"/>
    </location>
</feature>
<dbReference type="InterPro" id="IPR050210">
    <property type="entry name" value="tRNA_Adenine-N(6)_MTase"/>
</dbReference>
<proteinExistence type="predicted"/>
<dbReference type="SUPFAM" id="SSF53335">
    <property type="entry name" value="S-adenosyl-L-methionine-dependent methyltransferases"/>
    <property type="match status" value="1"/>
</dbReference>
<gene>
    <name evidence="5" type="ORF">DI536_12560</name>
</gene>
<dbReference type="PANTHER" id="PTHR47739:SF1">
    <property type="entry name" value="TRNA1(VAL) (ADENINE(37)-N6)-METHYLTRANSFERASE"/>
    <property type="match status" value="1"/>
</dbReference>
<reference evidence="5 6" key="1">
    <citation type="submission" date="2017-08" db="EMBL/GenBank/DDBJ databases">
        <title>Infants hospitalized years apart are colonized by the same room-sourced microbial strains.</title>
        <authorList>
            <person name="Brooks B."/>
            <person name="Olm M.R."/>
            <person name="Firek B.A."/>
            <person name="Baker R."/>
            <person name="Thomas B.C."/>
            <person name="Morowitz M.J."/>
            <person name="Banfield J.F."/>
        </authorList>
    </citation>
    <scope>NUCLEOTIDE SEQUENCE [LARGE SCALE GENOMIC DNA]</scope>
    <source>
        <strain evidence="5">S2_003_000_R2_14</strain>
    </source>
</reference>
<dbReference type="Proteomes" id="UP000249061">
    <property type="component" value="Unassembled WGS sequence"/>
</dbReference>
<dbReference type="EMBL" id="QFQP01000009">
    <property type="protein sequence ID" value="PZR13574.1"/>
    <property type="molecule type" value="Genomic_DNA"/>
</dbReference>
<evidence type="ECO:0000256" key="2">
    <source>
        <dbReference type="ARBA" id="ARBA00022691"/>
    </source>
</evidence>
<dbReference type="GO" id="GO:0008168">
    <property type="term" value="F:methyltransferase activity"/>
    <property type="evidence" value="ECO:0007669"/>
    <property type="project" value="UniProtKB-KW"/>
</dbReference>
<evidence type="ECO:0000256" key="3">
    <source>
        <dbReference type="SAM" id="MobiDB-lite"/>
    </source>
</evidence>
<evidence type="ECO:0000256" key="1">
    <source>
        <dbReference type="ARBA" id="ARBA00022603"/>
    </source>
</evidence>
<evidence type="ECO:0000313" key="5">
    <source>
        <dbReference type="EMBL" id="PZR13574.1"/>
    </source>
</evidence>
<evidence type="ECO:0000259" key="4">
    <source>
        <dbReference type="Pfam" id="PF05175"/>
    </source>
</evidence>
<feature type="region of interest" description="Disordered" evidence="3">
    <location>
        <begin position="16"/>
        <end position="35"/>
    </location>
</feature>
<dbReference type="GO" id="GO:0032259">
    <property type="term" value="P:methylation"/>
    <property type="evidence" value="ECO:0007669"/>
    <property type="project" value="UniProtKB-KW"/>
</dbReference>
<accession>A0A2W5VC81</accession>
<dbReference type="Pfam" id="PF05175">
    <property type="entry name" value="MTS"/>
    <property type="match status" value="1"/>
</dbReference>
<dbReference type="CDD" id="cd02440">
    <property type="entry name" value="AdoMet_MTases"/>
    <property type="match status" value="1"/>
</dbReference>
<keyword evidence="1 5" id="KW-0489">Methyltransferase</keyword>
<dbReference type="InterPro" id="IPR029063">
    <property type="entry name" value="SAM-dependent_MTases_sf"/>
</dbReference>
<dbReference type="PANTHER" id="PTHR47739">
    <property type="entry name" value="TRNA1(VAL) (ADENINE(37)-N6)-METHYLTRANSFERASE"/>
    <property type="match status" value="1"/>
</dbReference>
<sequence>MSRRVAGIIRTARRPEGWKPVGPLPRGDEGRPELQPADDEDLCFLTGEWRLFQKLQGHRWSLDDLVTAWLAAKHVRGATKFLDLGCGLGSVLLMMAWQFPEADVTGIEAQADRAAMGRRSILWNGVEARCRIVDGDLRDAGVEGPFPLITGTPPYFPIGTGPESEKTHAGPCRFEVRGGVEAYAQAAARRLTFDGRFVVCTSSLERARVPRAAQLAGLHVIEHLDVIPREGKDVLVMVDVMARQPAPLVESTLTVRDAQSRWTPEFLGVRAAMGMPPRP</sequence>
<name>A0A2W5VC81_9BACT</name>
<keyword evidence="5" id="KW-0808">Transferase</keyword>
<keyword evidence="2" id="KW-0949">S-adenosyl-L-methionine</keyword>
<organism evidence="5 6">
    <name type="scientific">Archangium gephyra</name>
    <dbReference type="NCBI Taxonomy" id="48"/>
    <lineage>
        <taxon>Bacteria</taxon>
        <taxon>Pseudomonadati</taxon>
        <taxon>Myxococcota</taxon>
        <taxon>Myxococcia</taxon>
        <taxon>Myxococcales</taxon>
        <taxon>Cystobacterineae</taxon>
        <taxon>Archangiaceae</taxon>
        <taxon>Archangium</taxon>
    </lineage>
</organism>
<dbReference type="InterPro" id="IPR007848">
    <property type="entry name" value="Small_mtfrase_dom"/>
</dbReference>
<dbReference type="AlphaFoldDB" id="A0A2W5VC81"/>
<protein>
    <submittedName>
        <fullName evidence="5">SAM-dependent methyltransferase</fullName>
    </submittedName>
</protein>
<comment type="caution">
    <text evidence="5">The sequence shown here is derived from an EMBL/GenBank/DDBJ whole genome shotgun (WGS) entry which is preliminary data.</text>
</comment>
<dbReference type="Gene3D" id="3.40.50.150">
    <property type="entry name" value="Vaccinia Virus protein VP39"/>
    <property type="match status" value="1"/>
</dbReference>
<evidence type="ECO:0000313" key="6">
    <source>
        <dbReference type="Proteomes" id="UP000249061"/>
    </source>
</evidence>